<gene>
    <name evidence="1" type="ORF">BJ992_004029</name>
</gene>
<organism evidence="1 2">
    <name type="scientific">Sphaerisporangium rubeum</name>
    <dbReference type="NCBI Taxonomy" id="321317"/>
    <lineage>
        <taxon>Bacteria</taxon>
        <taxon>Bacillati</taxon>
        <taxon>Actinomycetota</taxon>
        <taxon>Actinomycetes</taxon>
        <taxon>Streptosporangiales</taxon>
        <taxon>Streptosporangiaceae</taxon>
        <taxon>Sphaerisporangium</taxon>
    </lineage>
</organism>
<evidence type="ECO:0000313" key="2">
    <source>
        <dbReference type="Proteomes" id="UP000555564"/>
    </source>
</evidence>
<name>A0A7X0IIF6_9ACTN</name>
<accession>A0A7X0IIF6</accession>
<dbReference type="AlphaFoldDB" id="A0A7X0IIF6"/>
<evidence type="ECO:0000313" key="1">
    <source>
        <dbReference type="EMBL" id="MBB6474598.1"/>
    </source>
</evidence>
<protein>
    <submittedName>
        <fullName evidence="1">Uncharacterized protein</fullName>
    </submittedName>
</protein>
<dbReference type="Proteomes" id="UP000555564">
    <property type="component" value="Unassembled WGS sequence"/>
</dbReference>
<reference evidence="1 2" key="1">
    <citation type="submission" date="2020-08" db="EMBL/GenBank/DDBJ databases">
        <title>Sequencing the genomes of 1000 actinobacteria strains.</title>
        <authorList>
            <person name="Klenk H.-P."/>
        </authorList>
    </citation>
    <scope>NUCLEOTIDE SEQUENCE [LARGE SCALE GENOMIC DNA]</scope>
    <source>
        <strain evidence="1 2">DSM 44936</strain>
    </source>
</reference>
<sequence length="29" mass="3378">MSRVEPVVRSCRVVRTAGRLVHGEREEIR</sequence>
<keyword evidence="2" id="KW-1185">Reference proteome</keyword>
<dbReference type="EMBL" id="JACHIU010000001">
    <property type="protein sequence ID" value="MBB6474598.1"/>
    <property type="molecule type" value="Genomic_DNA"/>
</dbReference>
<proteinExistence type="predicted"/>
<comment type="caution">
    <text evidence="1">The sequence shown here is derived from an EMBL/GenBank/DDBJ whole genome shotgun (WGS) entry which is preliminary data.</text>
</comment>